<evidence type="ECO:0000313" key="11">
    <source>
        <dbReference type="EMBL" id="KAK0557593.1"/>
    </source>
</evidence>
<feature type="transmembrane region" description="Helical" evidence="9">
    <location>
        <begin position="122"/>
        <end position="139"/>
    </location>
</feature>
<dbReference type="Gene3D" id="1.20.1250.20">
    <property type="entry name" value="MFS general substrate transporter like domains"/>
    <property type="match status" value="1"/>
</dbReference>
<reference evidence="11" key="1">
    <citation type="journal article" date="2023" name="PhytoFront">
        <title>Draft Genome Resources of Seven Strains of Tilletia horrida, Causal Agent of Kernel Smut of Rice.</title>
        <authorList>
            <person name="Khanal S."/>
            <person name="Antony Babu S."/>
            <person name="Zhou X.G."/>
        </authorList>
    </citation>
    <scope>NUCLEOTIDE SEQUENCE</scope>
    <source>
        <strain evidence="11">TX6</strain>
    </source>
</reference>
<proteinExistence type="inferred from homology"/>
<gene>
    <name evidence="11" type="primary">HGT20</name>
    <name evidence="11" type="ORF">OC846_000381</name>
</gene>
<dbReference type="InterPro" id="IPR045263">
    <property type="entry name" value="GLUT"/>
</dbReference>
<evidence type="ECO:0000256" key="3">
    <source>
        <dbReference type="ARBA" id="ARBA00022448"/>
    </source>
</evidence>
<dbReference type="PANTHER" id="PTHR23503">
    <property type="entry name" value="SOLUTE CARRIER FAMILY 2"/>
    <property type="match status" value="1"/>
</dbReference>
<evidence type="ECO:0000256" key="4">
    <source>
        <dbReference type="ARBA" id="ARBA00022692"/>
    </source>
</evidence>
<dbReference type="InterPro" id="IPR003663">
    <property type="entry name" value="Sugar/inositol_transpt"/>
</dbReference>
<feature type="transmembrane region" description="Helical" evidence="9">
    <location>
        <begin position="349"/>
        <end position="370"/>
    </location>
</feature>
<evidence type="ECO:0000256" key="6">
    <source>
        <dbReference type="ARBA" id="ARBA00023136"/>
    </source>
</evidence>
<feature type="transmembrane region" description="Helical" evidence="9">
    <location>
        <begin position="92"/>
        <end position="110"/>
    </location>
</feature>
<evidence type="ECO:0000256" key="2">
    <source>
        <dbReference type="ARBA" id="ARBA00010992"/>
    </source>
</evidence>
<keyword evidence="3" id="KW-0813">Transport</keyword>
<dbReference type="InterPro" id="IPR036259">
    <property type="entry name" value="MFS_trans_sf"/>
</dbReference>
<keyword evidence="12" id="KW-1185">Reference proteome</keyword>
<evidence type="ECO:0000313" key="12">
    <source>
        <dbReference type="Proteomes" id="UP001176517"/>
    </source>
</evidence>
<feature type="transmembrane region" description="Helical" evidence="9">
    <location>
        <begin position="12"/>
        <end position="33"/>
    </location>
</feature>
<dbReference type="InterPro" id="IPR005828">
    <property type="entry name" value="MFS_sugar_transport-like"/>
</dbReference>
<dbReference type="PANTHER" id="PTHR23503:SF8">
    <property type="entry name" value="FACILITATED GLUCOSE TRANSPORTER PROTEIN 1"/>
    <property type="match status" value="1"/>
</dbReference>
<evidence type="ECO:0000259" key="10">
    <source>
        <dbReference type="PROSITE" id="PS50850"/>
    </source>
</evidence>
<dbReference type="Pfam" id="PF00083">
    <property type="entry name" value="Sugar_tr"/>
    <property type="match status" value="1"/>
</dbReference>
<evidence type="ECO:0000256" key="8">
    <source>
        <dbReference type="SAM" id="MobiDB-lite"/>
    </source>
</evidence>
<dbReference type="Proteomes" id="UP001176517">
    <property type="component" value="Unassembled WGS sequence"/>
</dbReference>
<feature type="transmembrane region" description="Helical" evidence="9">
    <location>
        <begin position="382"/>
        <end position="401"/>
    </location>
</feature>
<keyword evidence="4 9" id="KW-0812">Transmembrane</keyword>
<evidence type="ECO:0000256" key="5">
    <source>
        <dbReference type="ARBA" id="ARBA00022989"/>
    </source>
</evidence>
<sequence>MAGSTSSTRPVFGLLVCWVAISAFNYGFGIRVLSCSPVDPDVAAAAGIELPPCVPMSDAEFGLVTAFFTLGGFLASLFISPLSSRLRWGRRACIMLSALLNAAGGVLLSFSSSQGSMSLARFFQGLGAGIGVVIVPLYLNEISPPALQGSIGVLNQLGIVIGIMIAQALGALPWVTGPKAKPTAWRMVPLVSCASSLIQLVIGGLLPVCGLDLVSESPIWLEENLQRSVPAGSTQGETDGVVAAHNVRKRLWGQKALLDFDQTRRNRGEADGGEAEQENDSLLQESGGGVRSRSADRLKQLSFFEIWTDPETRAGLSLVVFTQLAQQLSGINAVLYYSTGILKKVLPASAELVGLGITVINALMTFPPIYLIDESRLGRKRLLLLSASTMSAFAVLLGFSINSGWRTLSAVAIVGFVAAFSVGLGPVPFLILPELVPAKSVSAASSAGLSINWTANFAVGSLFLPIRSALAGLDGGQGGSVFWIFAVINATSAVVIGRRYQYQARSV</sequence>
<comment type="similarity">
    <text evidence="2">Belongs to the major facilitator superfamily. Sugar transporter (TC 2.A.1.1) family.</text>
</comment>
<feature type="transmembrane region" description="Helical" evidence="9">
    <location>
        <begin position="478"/>
        <end position="497"/>
    </location>
</feature>
<feature type="transmembrane region" description="Helical" evidence="9">
    <location>
        <begin position="407"/>
        <end position="432"/>
    </location>
</feature>
<comment type="caution">
    <text evidence="11">The sequence shown here is derived from an EMBL/GenBank/DDBJ whole genome shotgun (WGS) entry which is preliminary data.</text>
</comment>
<comment type="subcellular location">
    <subcellularLocation>
        <location evidence="1">Membrane</location>
        <topology evidence="1">Multi-pass membrane protein</topology>
    </subcellularLocation>
</comment>
<organism evidence="11 12">
    <name type="scientific">Tilletia horrida</name>
    <dbReference type="NCBI Taxonomy" id="155126"/>
    <lineage>
        <taxon>Eukaryota</taxon>
        <taxon>Fungi</taxon>
        <taxon>Dikarya</taxon>
        <taxon>Basidiomycota</taxon>
        <taxon>Ustilaginomycotina</taxon>
        <taxon>Exobasidiomycetes</taxon>
        <taxon>Tilletiales</taxon>
        <taxon>Tilletiaceae</taxon>
        <taxon>Tilletia</taxon>
    </lineage>
</organism>
<protein>
    <submittedName>
        <fullName evidence="11">Bifunctional purine biosynthesis protein PurH</fullName>
    </submittedName>
</protein>
<name>A0AAN6GY08_9BASI</name>
<feature type="domain" description="Major facilitator superfamily (MFS) profile" evidence="10">
    <location>
        <begin position="15"/>
        <end position="504"/>
    </location>
</feature>
<evidence type="ECO:0000256" key="7">
    <source>
        <dbReference type="ARBA" id="ARBA00049119"/>
    </source>
</evidence>
<accession>A0AAN6GY08</accession>
<feature type="transmembrane region" description="Helical" evidence="9">
    <location>
        <begin position="61"/>
        <end position="80"/>
    </location>
</feature>
<keyword evidence="6 9" id="KW-0472">Membrane</keyword>
<keyword evidence="5 9" id="KW-1133">Transmembrane helix</keyword>
<dbReference type="InterPro" id="IPR020846">
    <property type="entry name" value="MFS_dom"/>
</dbReference>
<feature type="transmembrane region" description="Helical" evidence="9">
    <location>
        <begin position="151"/>
        <end position="175"/>
    </location>
</feature>
<dbReference type="SUPFAM" id="SSF103473">
    <property type="entry name" value="MFS general substrate transporter"/>
    <property type="match status" value="1"/>
</dbReference>
<dbReference type="AlphaFoldDB" id="A0AAN6GY08"/>
<evidence type="ECO:0000256" key="1">
    <source>
        <dbReference type="ARBA" id="ARBA00004141"/>
    </source>
</evidence>
<dbReference type="EMBL" id="JAPDMZ010000004">
    <property type="protein sequence ID" value="KAK0557593.1"/>
    <property type="molecule type" value="Genomic_DNA"/>
</dbReference>
<feature type="transmembrane region" description="Helical" evidence="9">
    <location>
        <begin position="187"/>
        <end position="211"/>
    </location>
</feature>
<evidence type="ECO:0000256" key="9">
    <source>
        <dbReference type="SAM" id="Phobius"/>
    </source>
</evidence>
<feature type="region of interest" description="Disordered" evidence="8">
    <location>
        <begin position="266"/>
        <end position="289"/>
    </location>
</feature>
<comment type="catalytic activity">
    <reaction evidence="7">
        <text>myo-inositol(out) + H(+)(out) = myo-inositol(in) + H(+)(in)</text>
        <dbReference type="Rhea" id="RHEA:60364"/>
        <dbReference type="ChEBI" id="CHEBI:15378"/>
        <dbReference type="ChEBI" id="CHEBI:17268"/>
    </reaction>
</comment>
<dbReference type="PROSITE" id="PS50850">
    <property type="entry name" value="MFS"/>
    <property type="match status" value="1"/>
</dbReference>
<dbReference type="GO" id="GO:0016020">
    <property type="term" value="C:membrane"/>
    <property type="evidence" value="ECO:0007669"/>
    <property type="project" value="UniProtKB-SubCell"/>
</dbReference>
<dbReference type="PRINTS" id="PR00171">
    <property type="entry name" value="SUGRTRNSPORT"/>
</dbReference>
<dbReference type="GO" id="GO:0015149">
    <property type="term" value="F:hexose transmembrane transporter activity"/>
    <property type="evidence" value="ECO:0007669"/>
    <property type="project" value="TreeGrafter"/>
</dbReference>